<organism evidence="1 2">
    <name type="scientific">Ornithinimicrobium avium</name>
    <dbReference type="NCBI Taxonomy" id="2283195"/>
    <lineage>
        <taxon>Bacteria</taxon>
        <taxon>Bacillati</taxon>
        <taxon>Actinomycetota</taxon>
        <taxon>Actinomycetes</taxon>
        <taxon>Micrococcales</taxon>
        <taxon>Ornithinimicrobiaceae</taxon>
        <taxon>Ornithinimicrobium</taxon>
    </lineage>
</organism>
<reference evidence="1 2" key="1">
    <citation type="submission" date="2018-07" db="EMBL/GenBank/DDBJ databases">
        <title>Complete genome sequencing of Ornithinimicrobium sp. AMA3305.</title>
        <authorList>
            <person name="Bae J.-W."/>
        </authorList>
    </citation>
    <scope>NUCLEOTIDE SEQUENCE [LARGE SCALE GENOMIC DNA]</scope>
    <source>
        <strain evidence="1 2">AMA3305</strain>
    </source>
</reference>
<dbReference type="KEGG" id="orn:DV701_14875"/>
<dbReference type="Proteomes" id="UP000253790">
    <property type="component" value="Chromosome"/>
</dbReference>
<protein>
    <submittedName>
        <fullName evidence="1">Uncharacterized protein</fullName>
    </submittedName>
</protein>
<dbReference type="AlphaFoldDB" id="A0A345NQC0"/>
<name>A0A345NQC0_9MICO</name>
<proteinExistence type="predicted"/>
<dbReference type="OrthoDB" id="3723110at2"/>
<evidence type="ECO:0000313" key="2">
    <source>
        <dbReference type="Proteomes" id="UP000253790"/>
    </source>
</evidence>
<sequence>MSENLTHPLLAALTEALTRTAGLLRVPVEGVRVLGVEAAQWPDGCLGLPEDGEACAEAVTPGYLIRLHDGFTWRADEHGNVRRMRRPEPYPDTEVRLHYSVQGGIGGGYTAYETDSWRLSEQEEAELLDLIDAADFFDVDTPMPTHTVYDGITTRLWIARGRRAHEVLRGNGIEVQDTEAFHALMAWAAERTPPMFPRGVMDLDGETAGTP</sequence>
<evidence type="ECO:0000313" key="1">
    <source>
        <dbReference type="EMBL" id="AXH97228.1"/>
    </source>
</evidence>
<keyword evidence="2" id="KW-1185">Reference proteome</keyword>
<dbReference type="RefSeq" id="WP_114929374.1">
    <property type="nucleotide sequence ID" value="NZ_CP031229.1"/>
</dbReference>
<accession>A0A345NQC0</accession>
<gene>
    <name evidence="1" type="ORF">DV701_14875</name>
</gene>
<dbReference type="EMBL" id="CP031229">
    <property type="protein sequence ID" value="AXH97228.1"/>
    <property type="molecule type" value="Genomic_DNA"/>
</dbReference>